<accession>A0ABW3NNA2</accession>
<organism evidence="2 3">
    <name type="scientific">Salegentibacter chungangensis</name>
    <dbReference type="NCBI Taxonomy" id="1335724"/>
    <lineage>
        <taxon>Bacteria</taxon>
        <taxon>Pseudomonadati</taxon>
        <taxon>Bacteroidota</taxon>
        <taxon>Flavobacteriia</taxon>
        <taxon>Flavobacteriales</taxon>
        <taxon>Flavobacteriaceae</taxon>
        <taxon>Salegentibacter</taxon>
    </lineage>
</organism>
<dbReference type="Proteomes" id="UP001597131">
    <property type="component" value="Unassembled WGS sequence"/>
</dbReference>
<dbReference type="RefSeq" id="WP_380742106.1">
    <property type="nucleotide sequence ID" value="NZ_JBHTLI010000001.1"/>
</dbReference>
<evidence type="ECO:0000313" key="3">
    <source>
        <dbReference type="Proteomes" id="UP001597131"/>
    </source>
</evidence>
<feature type="region of interest" description="Disordered" evidence="1">
    <location>
        <begin position="170"/>
        <end position="200"/>
    </location>
</feature>
<feature type="compositionally biased region" description="Basic and acidic residues" evidence="1">
    <location>
        <begin position="190"/>
        <end position="200"/>
    </location>
</feature>
<sequence length="200" mass="22614">MKRLLLISGLVIFASCKQEQQQQDISSNLANDNLALEENIEVTNEQVNLMPEAREEAAQWLAYITAQNEISNLRNSTVAEVVENAKPLVQIMQSLQNSVPENLKTTAVEARINVLVTKSQVLQQLATQRELNPEAIAKTAGEIPSDFNNFKLQLNEIYLKTLEDFEKELDELENQEQKDSAQKPRIPKKLSQESELKPVN</sequence>
<proteinExistence type="predicted"/>
<evidence type="ECO:0000313" key="2">
    <source>
        <dbReference type="EMBL" id="MFD1094344.1"/>
    </source>
</evidence>
<evidence type="ECO:0000256" key="1">
    <source>
        <dbReference type="SAM" id="MobiDB-lite"/>
    </source>
</evidence>
<gene>
    <name evidence="2" type="ORF">ACFQ3Q_01160</name>
</gene>
<dbReference type="PROSITE" id="PS51257">
    <property type="entry name" value="PROKAR_LIPOPROTEIN"/>
    <property type="match status" value="1"/>
</dbReference>
<reference evidence="3" key="1">
    <citation type="journal article" date="2019" name="Int. J. Syst. Evol. Microbiol.">
        <title>The Global Catalogue of Microorganisms (GCM) 10K type strain sequencing project: providing services to taxonomists for standard genome sequencing and annotation.</title>
        <authorList>
            <consortium name="The Broad Institute Genomics Platform"/>
            <consortium name="The Broad Institute Genome Sequencing Center for Infectious Disease"/>
            <person name="Wu L."/>
            <person name="Ma J."/>
        </authorList>
    </citation>
    <scope>NUCLEOTIDE SEQUENCE [LARGE SCALE GENOMIC DNA]</scope>
    <source>
        <strain evidence="3">CCUG 64793</strain>
    </source>
</reference>
<dbReference type="EMBL" id="JBHTLI010000001">
    <property type="protein sequence ID" value="MFD1094344.1"/>
    <property type="molecule type" value="Genomic_DNA"/>
</dbReference>
<protein>
    <recommendedName>
        <fullName evidence="4">Lipoprotein</fullName>
    </recommendedName>
</protein>
<keyword evidence="3" id="KW-1185">Reference proteome</keyword>
<name>A0ABW3NNA2_9FLAO</name>
<evidence type="ECO:0008006" key="4">
    <source>
        <dbReference type="Google" id="ProtNLM"/>
    </source>
</evidence>
<comment type="caution">
    <text evidence="2">The sequence shown here is derived from an EMBL/GenBank/DDBJ whole genome shotgun (WGS) entry which is preliminary data.</text>
</comment>